<dbReference type="Proteomes" id="UP000679725">
    <property type="component" value="Unassembled WGS sequence"/>
</dbReference>
<gene>
    <name evidence="1" type="ORF">DYBT9623_02960</name>
</gene>
<keyword evidence="2" id="KW-1185">Reference proteome</keyword>
<dbReference type="RefSeq" id="WP_215234264.1">
    <property type="nucleotide sequence ID" value="NZ_CAJRAU010000003.1"/>
</dbReference>
<evidence type="ECO:0000313" key="1">
    <source>
        <dbReference type="EMBL" id="CAG5070220.1"/>
    </source>
</evidence>
<proteinExistence type="predicted"/>
<dbReference type="EMBL" id="CAJRAU010000003">
    <property type="protein sequence ID" value="CAG5070220.1"/>
    <property type="molecule type" value="Genomic_DNA"/>
</dbReference>
<evidence type="ECO:0000313" key="2">
    <source>
        <dbReference type="Proteomes" id="UP000679725"/>
    </source>
</evidence>
<reference evidence="1 2" key="1">
    <citation type="submission" date="2021-04" db="EMBL/GenBank/DDBJ databases">
        <authorList>
            <person name="Rodrigo-Torres L."/>
            <person name="Arahal R. D."/>
            <person name="Lucena T."/>
        </authorList>
    </citation>
    <scope>NUCLEOTIDE SEQUENCE [LARGE SCALE GENOMIC DNA]</scope>
    <source>
        <strain evidence="1 2">CECT 9623</strain>
    </source>
</reference>
<organism evidence="1 2">
    <name type="scientific">Dyadobacter linearis</name>
    <dbReference type="NCBI Taxonomy" id="2823330"/>
    <lineage>
        <taxon>Bacteria</taxon>
        <taxon>Pseudomonadati</taxon>
        <taxon>Bacteroidota</taxon>
        <taxon>Cytophagia</taxon>
        <taxon>Cytophagales</taxon>
        <taxon>Spirosomataceae</taxon>
        <taxon>Dyadobacter</taxon>
    </lineage>
</organism>
<dbReference type="Pfam" id="PF22028">
    <property type="entry name" value="DUF6934"/>
    <property type="match status" value="1"/>
</dbReference>
<protein>
    <submittedName>
        <fullName evidence="1">Uncharacterized protein</fullName>
    </submittedName>
</protein>
<name>A0ABN7RCW1_9BACT</name>
<comment type="caution">
    <text evidence="1">The sequence shown here is derived from an EMBL/GenBank/DDBJ whole genome shotgun (WGS) entry which is preliminary data.</text>
</comment>
<accession>A0ABN7RCW1</accession>
<dbReference type="InterPro" id="IPR053865">
    <property type="entry name" value="DUF6934"/>
</dbReference>
<sequence>MLDNVYPVTIFDNFLTYEFRSIGPNGAIRKIVRYQEYSRCGYYNLGFGDVDPDTGNESDLHVTNNGDSEKVLRTVTSTLYTFTDNYPDAFVLASGSTRARTRLYRIGISNNLEAIEKDFNLLGYLDDGWQKFVRGTDYDLFLVKRKS</sequence>